<feature type="transmembrane region" description="Helical" evidence="2">
    <location>
        <begin position="6"/>
        <end position="26"/>
    </location>
</feature>
<keyword evidence="2" id="KW-0472">Membrane</keyword>
<dbReference type="RefSeq" id="WP_226175863.1">
    <property type="nucleotide sequence ID" value="NZ_JAJADR010000003.1"/>
</dbReference>
<proteinExistence type="predicted"/>
<name>A0ABS8AV68_9BACT</name>
<evidence type="ECO:0000313" key="3">
    <source>
        <dbReference type="EMBL" id="MCB2408636.1"/>
    </source>
</evidence>
<organism evidence="3 4">
    <name type="scientific">Hymenobacter lucidus</name>
    <dbReference type="NCBI Taxonomy" id="2880930"/>
    <lineage>
        <taxon>Bacteria</taxon>
        <taxon>Pseudomonadati</taxon>
        <taxon>Bacteroidota</taxon>
        <taxon>Cytophagia</taxon>
        <taxon>Cytophagales</taxon>
        <taxon>Hymenobacteraceae</taxon>
        <taxon>Hymenobacter</taxon>
    </lineage>
</organism>
<keyword evidence="4" id="KW-1185">Reference proteome</keyword>
<comment type="caution">
    <text evidence="3">The sequence shown here is derived from an EMBL/GenBank/DDBJ whole genome shotgun (WGS) entry which is preliminary data.</text>
</comment>
<dbReference type="EMBL" id="JAJADR010000003">
    <property type="protein sequence ID" value="MCB2408636.1"/>
    <property type="molecule type" value="Genomic_DNA"/>
</dbReference>
<dbReference type="Proteomes" id="UP001165296">
    <property type="component" value="Unassembled WGS sequence"/>
</dbReference>
<evidence type="ECO:0000256" key="2">
    <source>
        <dbReference type="SAM" id="Phobius"/>
    </source>
</evidence>
<feature type="compositionally biased region" description="Polar residues" evidence="1">
    <location>
        <begin position="140"/>
        <end position="155"/>
    </location>
</feature>
<evidence type="ECO:0000256" key="1">
    <source>
        <dbReference type="SAM" id="MobiDB-lite"/>
    </source>
</evidence>
<reference evidence="3" key="1">
    <citation type="submission" date="2021-10" db="EMBL/GenBank/DDBJ databases">
        <authorList>
            <person name="Dean J.D."/>
            <person name="Kim M.K."/>
            <person name="Newey C.N."/>
            <person name="Stoker T.S."/>
            <person name="Thompson D.W."/>
            <person name="Grose J.H."/>
        </authorList>
    </citation>
    <scope>NUCLEOTIDE SEQUENCE</scope>
    <source>
        <strain evidence="3">BT178</strain>
    </source>
</reference>
<protein>
    <recommendedName>
        <fullName evidence="5">Carboxypeptidase regulatory-like domain-containing protein</fullName>
    </recommendedName>
</protein>
<accession>A0ABS8AV68</accession>
<feature type="region of interest" description="Disordered" evidence="1">
    <location>
        <begin position="140"/>
        <end position="163"/>
    </location>
</feature>
<evidence type="ECO:0000313" key="4">
    <source>
        <dbReference type="Proteomes" id="UP001165296"/>
    </source>
</evidence>
<gene>
    <name evidence="3" type="ORF">LGH74_11665</name>
</gene>
<sequence length="205" mass="22544">MLKVLYIVGGLVVAALGGVVLIFSLGQSAVTYELRLTLLDATGQPLPAQPVIIWNRGYPLKETRINDAGQLTMQLSESFGAIALGPRRPDAFAVRLSFPSISPLYYWFQVQRSGPVPPYEVFNDSYSYGTNQWVGDFDAQGSTRRQTKPDQTGKVSQAVPPTGGQVLRWAGTAELRQEGKSADNRRHYVLEMTLRQSGTQTIGPR</sequence>
<keyword evidence="2" id="KW-1133">Transmembrane helix</keyword>
<evidence type="ECO:0008006" key="5">
    <source>
        <dbReference type="Google" id="ProtNLM"/>
    </source>
</evidence>
<keyword evidence="2" id="KW-0812">Transmembrane</keyword>